<dbReference type="InterPro" id="IPR053149">
    <property type="entry name" value="TPK"/>
</dbReference>
<dbReference type="STRING" id="1423755.FC40_GL000650"/>
<dbReference type="PANTHER" id="PTHR41299:SF1">
    <property type="entry name" value="THIAMINE PYROPHOSPHOKINASE"/>
    <property type="match status" value="1"/>
</dbReference>
<dbReference type="EMBL" id="AZGD01000090">
    <property type="protein sequence ID" value="KRM18865.1"/>
    <property type="molecule type" value="Genomic_DNA"/>
</dbReference>
<evidence type="ECO:0000256" key="3">
    <source>
        <dbReference type="ARBA" id="ARBA00022777"/>
    </source>
</evidence>
<dbReference type="GO" id="GO:0009229">
    <property type="term" value="P:thiamine diphosphate biosynthetic process"/>
    <property type="evidence" value="ECO:0007669"/>
    <property type="project" value="InterPro"/>
</dbReference>
<keyword evidence="1" id="KW-0808">Transferase</keyword>
<dbReference type="Pfam" id="PF04263">
    <property type="entry name" value="TPK_catalytic"/>
    <property type="match status" value="1"/>
</dbReference>
<dbReference type="eggNOG" id="COG1564">
    <property type="taxonomic scope" value="Bacteria"/>
</dbReference>
<dbReference type="AlphaFoldDB" id="A0A0R1WMI4"/>
<dbReference type="InterPro" id="IPR006282">
    <property type="entry name" value="Thi_PPkinase"/>
</dbReference>
<evidence type="ECO:0000313" key="8">
    <source>
        <dbReference type="Proteomes" id="UP000051054"/>
    </source>
</evidence>
<dbReference type="SUPFAM" id="SSF63999">
    <property type="entry name" value="Thiamin pyrophosphokinase, catalytic domain"/>
    <property type="match status" value="1"/>
</dbReference>
<dbReference type="GO" id="GO:0004788">
    <property type="term" value="F:thiamine diphosphokinase activity"/>
    <property type="evidence" value="ECO:0007669"/>
    <property type="project" value="UniProtKB-UniRule"/>
</dbReference>
<evidence type="ECO:0000256" key="1">
    <source>
        <dbReference type="ARBA" id="ARBA00022679"/>
    </source>
</evidence>
<keyword evidence="3 7" id="KW-0418">Kinase</keyword>
<dbReference type="RefSeq" id="WP_025021994.1">
    <property type="nucleotide sequence ID" value="NZ_AZGD01000090.1"/>
</dbReference>
<dbReference type="GO" id="GO:0005524">
    <property type="term" value="F:ATP binding"/>
    <property type="evidence" value="ECO:0007669"/>
    <property type="project" value="UniProtKB-KW"/>
</dbReference>
<feature type="domain" description="Thiamin pyrophosphokinase thiamin-binding" evidence="6">
    <location>
        <begin position="147"/>
        <end position="211"/>
    </location>
</feature>
<dbReference type="PANTHER" id="PTHR41299">
    <property type="entry name" value="THIAMINE PYROPHOSPHOKINASE"/>
    <property type="match status" value="1"/>
</dbReference>
<keyword evidence="4" id="KW-0067">ATP-binding</keyword>
<name>A0A0R1WMI4_9LACO</name>
<evidence type="ECO:0000313" key="7">
    <source>
        <dbReference type="EMBL" id="KRM18865.1"/>
    </source>
</evidence>
<dbReference type="GO" id="GO:0016301">
    <property type="term" value="F:kinase activity"/>
    <property type="evidence" value="ECO:0007669"/>
    <property type="project" value="UniProtKB-KW"/>
</dbReference>
<dbReference type="CDD" id="cd07995">
    <property type="entry name" value="TPK"/>
    <property type="match status" value="1"/>
</dbReference>
<dbReference type="PATRIC" id="fig|1423755.3.peg.704"/>
<evidence type="ECO:0000259" key="6">
    <source>
        <dbReference type="SMART" id="SM00983"/>
    </source>
</evidence>
<dbReference type="SMART" id="SM00983">
    <property type="entry name" value="TPK_B1_binding"/>
    <property type="match status" value="1"/>
</dbReference>
<reference evidence="7 8" key="1">
    <citation type="journal article" date="2015" name="Genome Announc.">
        <title>Expanding the biotechnology potential of lactobacilli through comparative genomics of 213 strains and associated genera.</title>
        <authorList>
            <person name="Sun Z."/>
            <person name="Harris H.M."/>
            <person name="McCann A."/>
            <person name="Guo C."/>
            <person name="Argimon S."/>
            <person name="Zhang W."/>
            <person name="Yang X."/>
            <person name="Jeffery I.B."/>
            <person name="Cooney J.C."/>
            <person name="Kagawa T.F."/>
            <person name="Liu W."/>
            <person name="Song Y."/>
            <person name="Salvetti E."/>
            <person name="Wrobel A."/>
            <person name="Rasinkangas P."/>
            <person name="Parkhill J."/>
            <person name="Rea M.C."/>
            <person name="O'Sullivan O."/>
            <person name="Ritari J."/>
            <person name="Douillard F.P."/>
            <person name="Paul Ross R."/>
            <person name="Yang R."/>
            <person name="Briner A.E."/>
            <person name="Felis G.E."/>
            <person name="de Vos W.M."/>
            <person name="Barrangou R."/>
            <person name="Klaenhammer T.R."/>
            <person name="Caufield P.W."/>
            <person name="Cui Y."/>
            <person name="Zhang H."/>
            <person name="O'Toole P.W."/>
        </authorList>
    </citation>
    <scope>NUCLEOTIDE SEQUENCE [LARGE SCALE GENOMIC DNA]</scope>
    <source>
        <strain evidence="7 8">DSM 18933</strain>
    </source>
</reference>
<dbReference type="Pfam" id="PF04265">
    <property type="entry name" value="TPK_B1_binding"/>
    <property type="match status" value="1"/>
</dbReference>
<evidence type="ECO:0000256" key="2">
    <source>
        <dbReference type="ARBA" id="ARBA00022741"/>
    </source>
</evidence>
<dbReference type="NCBIfam" id="TIGR01378">
    <property type="entry name" value="thi_PPkinase"/>
    <property type="match status" value="1"/>
</dbReference>
<evidence type="ECO:0000256" key="5">
    <source>
        <dbReference type="NCBIfam" id="TIGR01378"/>
    </source>
</evidence>
<dbReference type="Proteomes" id="UP000051054">
    <property type="component" value="Unassembled WGS sequence"/>
</dbReference>
<keyword evidence="2" id="KW-0547">Nucleotide-binding</keyword>
<accession>A0A0R1WMI4</accession>
<dbReference type="Gene3D" id="3.40.50.10240">
    <property type="entry name" value="Thiamin pyrophosphokinase, catalytic domain"/>
    <property type="match status" value="1"/>
</dbReference>
<gene>
    <name evidence="7" type="ORF">FC40_GL000650</name>
</gene>
<sequence>MTIRILAGGTKINYPPNFEQVLEKTKNDFWIGVDYGALYLINHGAKIDVAVGDFDSISSSELEKIQKNVSRIIKVSPVKDYTDTEISLIEILKKDVTENIILYGATGGRIDHLMANLFFILKPEFKDLVGRIKIVDLKNEISFLKPGKNLIKHDADKKYISYITLGDVRRFSISKHKYNLEARDEVLPNAYVSNELNEHESQGIVSFESGIVCLIRSKD</sequence>
<dbReference type="GO" id="GO:0006772">
    <property type="term" value="P:thiamine metabolic process"/>
    <property type="evidence" value="ECO:0007669"/>
    <property type="project" value="UniProtKB-UniRule"/>
</dbReference>
<organism evidence="7 8">
    <name type="scientific">Ligilactobacillus hayakitensis DSM 18933 = JCM 14209</name>
    <dbReference type="NCBI Taxonomy" id="1423755"/>
    <lineage>
        <taxon>Bacteria</taxon>
        <taxon>Bacillati</taxon>
        <taxon>Bacillota</taxon>
        <taxon>Bacilli</taxon>
        <taxon>Lactobacillales</taxon>
        <taxon>Lactobacillaceae</taxon>
        <taxon>Ligilactobacillus</taxon>
    </lineage>
</organism>
<keyword evidence="8" id="KW-1185">Reference proteome</keyword>
<dbReference type="EC" id="2.7.6.2" evidence="5"/>
<comment type="caution">
    <text evidence="7">The sequence shown here is derived from an EMBL/GenBank/DDBJ whole genome shotgun (WGS) entry which is preliminary data.</text>
</comment>
<dbReference type="InterPro" id="IPR007373">
    <property type="entry name" value="Thiamin_PyroPKinase_B1-bd"/>
</dbReference>
<proteinExistence type="predicted"/>
<dbReference type="InterPro" id="IPR007371">
    <property type="entry name" value="TPK_catalytic"/>
</dbReference>
<protein>
    <recommendedName>
        <fullName evidence="5">Thiamine diphosphokinase</fullName>
        <ecNumber evidence="5">2.7.6.2</ecNumber>
    </recommendedName>
</protein>
<evidence type="ECO:0000256" key="4">
    <source>
        <dbReference type="ARBA" id="ARBA00022840"/>
    </source>
</evidence>
<dbReference type="GO" id="GO:0030975">
    <property type="term" value="F:thiamine binding"/>
    <property type="evidence" value="ECO:0007669"/>
    <property type="project" value="InterPro"/>
</dbReference>
<dbReference type="InterPro" id="IPR036759">
    <property type="entry name" value="TPK_catalytic_sf"/>
</dbReference>